<dbReference type="RefSeq" id="WP_218445792.1">
    <property type="nucleotide sequence ID" value="NZ_JAGSPA010000003.1"/>
</dbReference>
<dbReference type="Proteomes" id="UP000722336">
    <property type="component" value="Unassembled WGS sequence"/>
</dbReference>
<proteinExistence type="predicted"/>
<evidence type="ECO:0000313" key="2">
    <source>
        <dbReference type="Proteomes" id="UP000722336"/>
    </source>
</evidence>
<accession>A0ABS6SEY2</accession>
<protein>
    <recommendedName>
        <fullName evidence="3">Flagellar FliJ protein</fullName>
    </recommendedName>
</protein>
<keyword evidence="2" id="KW-1185">Reference proteome</keyword>
<evidence type="ECO:0008006" key="3">
    <source>
        <dbReference type="Google" id="ProtNLM"/>
    </source>
</evidence>
<comment type="caution">
    <text evidence="1">The sequence shown here is derived from an EMBL/GenBank/DDBJ whole genome shotgun (WGS) entry which is preliminary data.</text>
</comment>
<gene>
    <name evidence="1" type="ORF">KCG44_09160</name>
</gene>
<name>A0ABS6SEY2_9SPHN</name>
<dbReference type="EMBL" id="JAGSPA010000003">
    <property type="protein sequence ID" value="MBV7256949.1"/>
    <property type="molecule type" value="Genomic_DNA"/>
</dbReference>
<organism evidence="1 2">
    <name type="scientific">Pacificimonas pallii</name>
    <dbReference type="NCBI Taxonomy" id="2827236"/>
    <lineage>
        <taxon>Bacteria</taxon>
        <taxon>Pseudomonadati</taxon>
        <taxon>Pseudomonadota</taxon>
        <taxon>Alphaproteobacteria</taxon>
        <taxon>Sphingomonadales</taxon>
        <taxon>Sphingosinicellaceae</taxon>
        <taxon>Pacificimonas</taxon>
    </lineage>
</organism>
<sequence>MSSSIVETGQLVQLHELKLRRVEKTLAAASKALTEAVVEVEARRRDAEAVRSDMAALSDWLSAAPENEKARFRDITAAREALLARRCGAATEALKTAVAARVEADNAVAAARRDWRIARAKNEAIAALHRRARADESLASALRQDRRAEDERARGIVA</sequence>
<reference evidence="1 2" key="1">
    <citation type="submission" date="2021-04" db="EMBL/GenBank/DDBJ databases">
        <authorList>
            <person name="Pira H."/>
            <person name="Risdian C."/>
            <person name="Wink J."/>
        </authorList>
    </citation>
    <scope>NUCLEOTIDE SEQUENCE [LARGE SCALE GENOMIC DNA]</scope>
    <source>
        <strain evidence="1 2">WHA3</strain>
    </source>
</reference>
<evidence type="ECO:0000313" key="1">
    <source>
        <dbReference type="EMBL" id="MBV7256949.1"/>
    </source>
</evidence>